<dbReference type="InterPro" id="IPR002355">
    <property type="entry name" value="Cu_oxidase_Cu_BS"/>
</dbReference>
<dbReference type="GO" id="GO:0005507">
    <property type="term" value="F:copper ion binding"/>
    <property type="evidence" value="ECO:0007669"/>
    <property type="project" value="InterPro"/>
</dbReference>
<dbReference type="InterPro" id="IPR001117">
    <property type="entry name" value="Cu-oxidase_2nd"/>
</dbReference>
<evidence type="ECO:0000259" key="6">
    <source>
        <dbReference type="Pfam" id="PF07732"/>
    </source>
</evidence>
<dbReference type="Gene3D" id="2.60.40.420">
    <property type="entry name" value="Cupredoxins - blue copper proteins"/>
    <property type="match status" value="3"/>
</dbReference>
<feature type="domain" description="Plastocyanin-like" evidence="5">
    <location>
        <begin position="360"/>
        <end position="472"/>
    </location>
</feature>
<dbReference type="PANTHER" id="PTHR11709:SF2">
    <property type="entry name" value="MULTICOPPER OXIDASE LPR1"/>
    <property type="match status" value="1"/>
</dbReference>
<dbReference type="Pfam" id="PF07732">
    <property type="entry name" value="Cu-oxidase_3"/>
    <property type="match status" value="1"/>
</dbReference>
<keyword evidence="2" id="KW-0560">Oxidoreductase</keyword>
<dbReference type="PATRIC" id="fig|271065.3.peg.1711"/>
<sequence length="474" mass="52886">MRSSLSFSLPLSLCCSLSLLIAKLPHAEETLSVDNEAVIEQLQQEFHGSYPETASPSNKVQSQELVAAEAEWGILPPYQTTVWTYNGKIAPIIRIKLGETLKLTLHNKLPQATSIHWHGVRLPNAMDGVPGVTQPAIEPGASFTYEFTPKDAGTFWFHPHANSPEQIERGLQGLLIVENPDEPKYSQDLAWIVDDWLLEKGARIHDRFVTGHDLMHDGRWGNVVTVNGQYRPSIPVKPGERIRIRMVNSANGRVFAPAVEGIEAQIIAVDGLPTQSPIRLQNFYLAPGNRIDLDLTIPKNAAGKTFAVLDSFGQKTNTLAVLQVKNTTAVTTPTFKPIQAKHFPDWRSAIDAPVTHEFMLNAMRGGEHGITWTIDGHSGHDIIAQKLQAQRFYRLRFTNLSYRLHPMHLHGQFFQVIAVDGRPVREGFWRDTVLIGPKQSIDIGLVPIDKGLWALHCHILEHAEAGMMTTIRIQ</sequence>
<evidence type="ECO:0000256" key="2">
    <source>
        <dbReference type="ARBA" id="ARBA00023002"/>
    </source>
</evidence>
<evidence type="ECO:0000256" key="3">
    <source>
        <dbReference type="SAM" id="SignalP"/>
    </source>
</evidence>
<accession>G4T065</accession>
<evidence type="ECO:0000313" key="8">
    <source>
        <dbReference type="Proteomes" id="UP000008315"/>
    </source>
</evidence>
<dbReference type="PANTHER" id="PTHR11709">
    <property type="entry name" value="MULTI-COPPER OXIDASE"/>
    <property type="match status" value="1"/>
</dbReference>
<dbReference type="PROSITE" id="PS00079">
    <property type="entry name" value="MULTICOPPER_OXIDASE1"/>
    <property type="match status" value="1"/>
</dbReference>
<dbReference type="PROSITE" id="PS00080">
    <property type="entry name" value="MULTICOPPER_OXIDASE2"/>
    <property type="match status" value="1"/>
</dbReference>
<dbReference type="Proteomes" id="UP000008315">
    <property type="component" value="Chromosome"/>
</dbReference>
<name>G4T065_META2</name>
<dbReference type="Pfam" id="PF07731">
    <property type="entry name" value="Cu-oxidase_2"/>
    <property type="match status" value="1"/>
</dbReference>
<keyword evidence="1" id="KW-0479">Metal-binding</keyword>
<evidence type="ECO:0000259" key="5">
    <source>
        <dbReference type="Pfam" id="PF07731"/>
    </source>
</evidence>
<reference evidence="8" key="1">
    <citation type="journal article" date="2012" name="J. Bacteriol.">
        <title>Genome sequence of the haloalkaliphilic methanotrophic bacterium Methylomicrobium alcaliphilum 20Z.</title>
        <authorList>
            <person name="Vuilleumier S."/>
            <person name="Khmelenina V.N."/>
            <person name="Bringel F."/>
            <person name="Reshetnikov A.S."/>
            <person name="Lajus A."/>
            <person name="Mangenot S."/>
            <person name="Rouy Z."/>
            <person name="Op den Camp H.J."/>
            <person name="Jetten M.S."/>
            <person name="Dispirito A.A."/>
            <person name="Dunfield P."/>
            <person name="Klotz M.G."/>
            <person name="Semrau J.D."/>
            <person name="Stein L.Y."/>
            <person name="Barbe V."/>
            <person name="Medigue C."/>
            <person name="Trotsenko Y.A."/>
            <person name="Kalyuzhnaya M.G."/>
        </authorList>
    </citation>
    <scope>NUCLEOTIDE SEQUENCE [LARGE SCALE GENOMIC DNA]</scope>
    <source>
        <strain evidence="8">DSM 19304 / NCIMB 14124 / VKM B-2133 / 20Z</strain>
    </source>
</reference>
<dbReference type="RefSeq" id="WP_014148148.1">
    <property type="nucleotide sequence ID" value="NC_016112.1"/>
</dbReference>
<evidence type="ECO:0000313" key="7">
    <source>
        <dbReference type="EMBL" id="CCE23355.1"/>
    </source>
</evidence>
<protein>
    <submittedName>
        <fullName evidence="7">Multicopper oxidase CumA</fullName>
    </submittedName>
</protein>
<dbReference type="InterPro" id="IPR011707">
    <property type="entry name" value="Cu-oxidase-like_N"/>
</dbReference>
<keyword evidence="8" id="KW-1185">Reference proteome</keyword>
<dbReference type="InterPro" id="IPR033138">
    <property type="entry name" value="Cu_oxidase_CS"/>
</dbReference>
<gene>
    <name evidence="7" type="ordered locus">MEALZ_1668</name>
</gene>
<dbReference type="STRING" id="1091494.MEALZ_1668"/>
<dbReference type="InterPro" id="IPR008972">
    <property type="entry name" value="Cupredoxin"/>
</dbReference>
<dbReference type="CDD" id="cd13861">
    <property type="entry name" value="CuRO_1_CumA_like"/>
    <property type="match status" value="1"/>
</dbReference>
<feature type="domain" description="Plastocyanin-like" evidence="4">
    <location>
        <begin position="220"/>
        <end position="322"/>
    </location>
</feature>
<dbReference type="Pfam" id="PF00394">
    <property type="entry name" value="Cu-oxidase"/>
    <property type="match status" value="1"/>
</dbReference>
<dbReference type="InterPro" id="IPR045087">
    <property type="entry name" value="Cu-oxidase_fam"/>
</dbReference>
<organism evidence="7 8">
    <name type="scientific">Methylotuvimicrobium alcaliphilum (strain DSM 19304 / NCIMB 14124 / VKM B-2133 / 20Z)</name>
    <name type="common">Methylomicrobium alcaliphilum</name>
    <dbReference type="NCBI Taxonomy" id="1091494"/>
    <lineage>
        <taxon>Bacteria</taxon>
        <taxon>Pseudomonadati</taxon>
        <taxon>Pseudomonadota</taxon>
        <taxon>Gammaproteobacteria</taxon>
        <taxon>Methylococcales</taxon>
        <taxon>Methylococcaceae</taxon>
        <taxon>Methylotuvimicrobium</taxon>
    </lineage>
</organism>
<dbReference type="CDD" id="cd13885">
    <property type="entry name" value="CuRO_2_CumA_like"/>
    <property type="match status" value="1"/>
</dbReference>
<evidence type="ECO:0000256" key="1">
    <source>
        <dbReference type="ARBA" id="ARBA00022723"/>
    </source>
</evidence>
<feature type="chain" id="PRO_5003468263" evidence="3">
    <location>
        <begin position="28"/>
        <end position="474"/>
    </location>
</feature>
<dbReference type="KEGG" id="mah:MEALZ_1668"/>
<feature type="domain" description="Plastocyanin-like" evidence="6">
    <location>
        <begin position="78"/>
        <end position="181"/>
    </location>
</feature>
<dbReference type="EMBL" id="FO082060">
    <property type="protein sequence ID" value="CCE23355.1"/>
    <property type="molecule type" value="Genomic_DNA"/>
</dbReference>
<dbReference type="InterPro" id="IPR011706">
    <property type="entry name" value="Cu-oxidase_C"/>
</dbReference>
<dbReference type="HOGENOM" id="CLU_009100_6_1_6"/>
<evidence type="ECO:0000259" key="4">
    <source>
        <dbReference type="Pfam" id="PF00394"/>
    </source>
</evidence>
<feature type="signal peptide" evidence="3">
    <location>
        <begin position="1"/>
        <end position="27"/>
    </location>
</feature>
<keyword evidence="3" id="KW-0732">Signal</keyword>
<dbReference type="GO" id="GO:0016491">
    <property type="term" value="F:oxidoreductase activity"/>
    <property type="evidence" value="ECO:0007669"/>
    <property type="project" value="UniProtKB-KW"/>
</dbReference>
<dbReference type="AlphaFoldDB" id="G4T065"/>
<dbReference type="SUPFAM" id="SSF49503">
    <property type="entry name" value="Cupredoxins"/>
    <property type="match status" value="3"/>
</dbReference>
<proteinExistence type="predicted"/>
<dbReference type="CDD" id="cd13906">
    <property type="entry name" value="CuRO_3_CumA_like"/>
    <property type="match status" value="1"/>
</dbReference>